<gene>
    <name evidence="2" type="ORF">BP5796_03918</name>
</gene>
<accession>A0A3D8SH20</accession>
<reference evidence="2 3" key="1">
    <citation type="journal article" date="2018" name="IMA Fungus">
        <title>IMA Genome-F 9: Draft genome sequence of Annulohypoxylon stygium, Aspergillus mulundensis, Berkeleyomyces basicola (syn. Thielaviopsis basicola), Ceratocystis smalleyi, two Cercospora beticola strains, Coleophoma cylindrospora, Fusarium fracticaudum, Phialophora cf. hyalina, and Morchella septimelata.</title>
        <authorList>
            <person name="Wingfield B.D."/>
            <person name="Bills G.F."/>
            <person name="Dong Y."/>
            <person name="Huang W."/>
            <person name="Nel W.J."/>
            <person name="Swalarsk-Parry B.S."/>
            <person name="Vaghefi N."/>
            <person name="Wilken P.M."/>
            <person name="An Z."/>
            <person name="de Beer Z.W."/>
            <person name="De Vos L."/>
            <person name="Chen L."/>
            <person name="Duong T.A."/>
            <person name="Gao Y."/>
            <person name="Hammerbacher A."/>
            <person name="Kikkert J.R."/>
            <person name="Li Y."/>
            <person name="Li H."/>
            <person name="Li K."/>
            <person name="Li Q."/>
            <person name="Liu X."/>
            <person name="Ma X."/>
            <person name="Naidoo K."/>
            <person name="Pethybridge S.J."/>
            <person name="Sun J."/>
            <person name="Steenkamp E.T."/>
            <person name="van der Nest M.A."/>
            <person name="van Wyk S."/>
            <person name="Wingfield M.J."/>
            <person name="Xiong C."/>
            <person name="Yue Q."/>
            <person name="Zhang X."/>
        </authorList>
    </citation>
    <scope>NUCLEOTIDE SEQUENCE [LARGE SCALE GENOMIC DNA]</scope>
    <source>
        <strain evidence="2 3">BP5796</strain>
    </source>
</reference>
<evidence type="ECO:0000313" key="2">
    <source>
        <dbReference type="EMBL" id="RDW85593.1"/>
    </source>
</evidence>
<name>A0A3D8SH20_9HELO</name>
<sequence>MWSAALCQSIHHGQNPLSENAPCLATVTAKGTTKPNEAAQPRSALNPISWQTPRAWRDREESIAAGTAADVV</sequence>
<keyword evidence="3" id="KW-1185">Reference proteome</keyword>
<dbReference type="EMBL" id="PDLN01000005">
    <property type="protein sequence ID" value="RDW85593.1"/>
    <property type="molecule type" value="Genomic_DNA"/>
</dbReference>
<dbReference type="Proteomes" id="UP000256328">
    <property type="component" value="Unassembled WGS sequence"/>
</dbReference>
<organism evidence="2 3">
    <name type="scientific">Coleophoma crateriformis</name>
    <dbReference type="NCBI Taxonomy" id="565419"/>
    <lineage>
        <taxon>Eukaryota</taxon>
        <taxon>Fungi</taxon>
        <taxon>Dikarya</taxon>
        <taxon>Ascomycota</taxon>
        <taxon>Pezizomycotina</taxon>
        <taxon>Leotiomycetes</taxon>
        <taxon>Helotiales</taxon>
        <taxon>Dermateaceae</taxon>
        <taxon>Coleophoma</taxon>
    </lineage>
</organism>
<evidence type="ECO:0000313" key="3">
    <source>
        <dbReference type="Proteomes" id="UP000256328"/>
    </source>
</evidence>
<comment type="caution">
    <text evidence="2">The sequence shown here is derived from an EMBL/GenBank/DDBJ whole genome shotgun (WGS) entry which is preliminary data.</text>
</comment>
<dbReference type="AlphaFoldDB" id="A0A3D8SH20"/>
<evidence type="ECO:0000256" key="1">
    <source>
        <dbReference type="SAM" id="MobiDB-lite"/>
    </source>
</evidence>
<protein>
    <submittedName>
        <fullName evidence="2">Uncharacterized protein</fullName>
    </submittedName>
</protein>
<proteinExistence type="predicted"/>
<feature type="region of interest" description="Disordered" evidence="1">
    <location>
        <begin position="32"/>
        <end position="72"/>
    </location>
</feature>